<dbReference type="RefSeq" id="XP_014159637.1">
    <property type="nucleotide sequence ID" value="XM_014304162.1"/>
</dbReference>
<evidence type="ECO:0000256" key="2">
    <source>
        <dbReference type="ARBA" id="ARBA00022454"/>
    </source>
</evidence>
<keyword evidence="8 10" id="KW-0234">DNA repair</keyword>
<dbReference type="Pfam" id="PF21091">
    <property type="entry name" value="SPT16_C"/>
    <property type="match status" value="1"/>
</dbReference>
<evidence type="ECO:0000256" key="7">
    <source>
        <dbReference type="ARBA" id="ARBA00023163"/>
    </source>
</evidence>
<keyword evidence="9 10" id="KW-0539">Nucleus</keyword>
<evidence type="ECO:0000256" key="6">
    <source>
        <dbReference type="ARBA" id="ARBA00023054"/>
    </source>
</evidence>
<keyword evidence="5 10" id="KW-0805">Transcription regulation</keyword>
<name>A0A0L0G9Q6_9EUKA</name>
<dbReference type="GeneID" id="25902613"/>
<dbReference type="GO" id="GO:0035101">
    <property type="term" value="C:FACT complex"/>
    <property type="evidence" value="ECO:0007669"/>
    <property type="project" value="UniProtKB-UniRule"/>
</dbReference>
<gene>
    <name evidence="14" type="ORF">SARC_02109</name>
</gene>
<dbReference type="Pfam" id="PF24824">
    <property type="entry name" value="PH_SPT16"/>
    <property type="match status" value="1"/>
</dbReference>
<dbReference type="Pfam" id="PF08512">
    <property type="entry name" value="Rttp106-like_middle"/>
    <property type="match status" value="1"/>
</dbReference>
<evidence type="ECO:0000256" key="5">
    <source>
        <dbReference type="ARBA" id="ARBA00023015"/>
    </source>
</evidence>
<evidence type="ECO:0000259" key="12">
    <source>
        <dbReference type="SMART" id="SM01286"/>
    </source>
</evidence>
<keyword evidence="7 10" id="KW-0804">Transcription</keyword>
<proteinExistence type="inferred from homology"/>
<dbReference type="SUPFAM" id="SSF50729">
    <property type="entry name" value="PH domain-like"/>
    <property type="match status" value="1"/>
</dbReference>
<dbReference type="Gene3D" id="2.30.29.210">
    <property type="entry name" value="FACT complex subunit Spt16p/Cdc68p"/>
    <property type="match status" value="1"/>
</dbReference>
<keyword evidence="4 10" id="KW-0227">DNA damage</keyword>
<evidence type="ECO:0000256" key="4">
    <source>
        <dbReference type="ARBA" id="ARBA00022763"/>
    </source>
</evidence>
<dbReference type="STRING" id="667725.A0A0L0G9Q6"/>
<dbReference type="Gene3D" id="2.30.29.30">
    <property type="entry name" value="Pleckstrin-homology domain (PH domain)/Phosphotyrosine-binding domain (PTB)"/>
    <property type="match status" value="1"/>
</dbReference>
<comment type="subcellular location">
    <subcellularLocation>
        <location evidence="10">Nucleus</location>
    </subcellularLocation>
    <subcellularLocation>
        <location evidence="10">Chromosome</location>
    </subcellularLocation>
</comment>
<evidence type="ECO:0000256" key="10">
    <source>
        <dbReference type="RuleBase" id="RU367052"/>
    </source>
</evidence>
<comment type="function">
    <text evidence="10">Component of the FACT complex, a general chromatin factor that acts to reorganize nucleosomes. The FACT complex is involved in multiple processes that require DNA as a template such as mRNA elongation, DNA replication and DNA repair. During transcription elongation the FACT complex acts as a histone chaperone that both destabilizes and restores nucleosomal structure. It facilitates the passage of RNA polymerase II and transcription by promoting the dissociation of one histone H2A-H2B dimer from the nucleosome, then subsequently promotes the reestablishment of the nucleosome following the passage of RNA polymerase II.</text>
</comment>
<dbReference type="InterPro" id="IPR040258">
    <property type="entry name" value="Spt16"/>
</dbReference>
<keyword evidence="3 10" id="KW-0235">DNA replication</keyword>
<accession>A0A0L0G9Q6</accession>
<organism evidence="14 15">
    <name type="scientific">Sphaeroforma arctica JP610</name>
    <dbReference type="NCBI Taxonomy" id="667725"/>
    <lineage>
        <taxon>Eukaryota</taxon>
        <taxon>Ichthyosporea</taxon>
        <taxon>Ichthyophonida</taxon>
        <taxon>Sphaeroforma</taxon>
    </lineage>
</organism>
<feature type="compositionally biased region" description="Basic and acidic residues" evidence="11">
    <location>
        <begin position="432"/>
        <end position="443"/>
    </location>
</feature>
<dbReference type="InterPro" id="IPR013719">
    <property type="entry name" value="RTT106/SPT16-like_middle_dom"/>
</dbReference>
<feature type="compositionally biased region" description="Acidic residues" evidence="11">
    <location>
        <begin position="371"/>
        <end position="431"/>
    </location>
</feature>
<evidence type="ECO:0000256" key="11">
    <source>
        <dbReference type="SAM" id="MobiDB-lite"/>
    </source>
</evidence>
<reference evidence="14 15" key="1">
    <citation type="submission" date="2011-02" db="EMBL/GenBank/DDBJ databases">
        <title>The Genome Sequence of Sphaeroforma arctica JP610.</title>
        <authorList>
            <consortium name="The Broad Institute Genome Sequencing Platform"/>
            <person name="Russ C."/>
            <person name="Cuomo C."/>
            <person name="Young S.K."/>
            <person name="Zeng Q."/>
            <person name="Gargeya S."/>
            <person name="Alvarado L."/>
            <person name="Berlin A."/>
            <person name="Chapman S.B."/>
            <person name="Chen Z."/>
            <person name="Freedman E."/>
            <person name="Gellesch M."/>
            <person name="Goldberg J."/>
            <person name="Griggs A."/>
            <person name="Gujja S."/>
            <person name="Heilman E."/>
            <person name="Heiman D."/>
            <person name="Howarth C."/>
            <person name="Mehta T."/>
            <person name="Neiman D."/>
            <person name="Pearson M."/>
            <person name="Roberts A."/>
            <person name="Saif S."/>
            <person name="Shea T."/>
            <person name="Shenoy N."/>
            <person name="Sisk P."/>
            <person name="Stolte C."/>
            <person name="Sykes S."/>
            <person name="White J."/>
            <person name="Yandava C."/>
            <person name="Burger G."/>
            <person name="Gray M.W."/>
            <person name="Holland P.W.H."/>
            <person name="King N."/>
            <person name="Lang F.B.F."/>
            <person name="Roger A.J."/>
            <person name="Ruiz-Trillo I."/>
            <person name="Haas B."/>
            <person name="Nusbaum C."/>
            <person name="Birren B."/>
        </authorList>
    </citation>
    <scope>NUCLEOTIDE SEQUENCE [LARGE SCALE GENOMIC DNA]</scope>
    <source>
        <strain evidence="14 15">JP610</strain>
    </source>
</reference>
<dbReference type="InterPro" id="IPR056595">
    <property type="entry name" value="Fact-SPT16_PH"/>
</dbReference>
<dbReference type="FunFam" id="2.30.29.30:FF:000017">
    <property type="entry name" value="FACT complex subunit SPT16"/>
    <property type="match status" value="1"/>
</dbReference>
<evidence type="ECO:0000256" key="8">
    <source>
        <dbReference type="ARBA" id="ARBA00023204"/>
    </source>
</evidence>
<feature type="region of interest" description="Disordered" evidence="11">
    <location>
        <begin position="371"/>
        <end position="471"/>
    </location>
</feature>
<dbReference type="OrthoDB" id="5851823at2759"/>
<dbReference type="PANTHER" id="PTHR13980">
    <property type="entry name" value="CDC68 RELATED"/>
    <property type="match status" value="1"/>
</dbReference>
<keyword evidence="15" id="KW-1185">Reference proteome</keyword>
<dbReference type="Gene3D" id="2.30.29.150">
    <property type="match status" value="1"/>
</dbReference>
<feature type="domain" description="FACT complex subunit SPT16 middle" evidence="12">
    <location>
        <begin position="1"/>
        <end position="132"/>
    </location>
</feature>
<dbReference type="eggNOG" id="KOG1189">
    <property type="taxonomic scope" value="Eukaryota"/>
</dbReference>
<dbReference type="Proteomes" id="UP000054560">
    <property type="component" value="Unassembled WGS sequence"/>
</dbReference>
<dbReference type="SMART" id="SM01286">
    <property type="entry name" value="SPT16"/>
    <property type="match status" value="1"/>
</dbReference>
<comment type="similarity">
    <text evidence="1 10">Belongs to the peptidase M24 family. SPT16 subfamily.</text>
</comment>
<keyword evidence="2 10" id="KW-0158">Chromosome</keyword>
<dbReference type="InterPro" id="IPR048969">
    <property type="entry name" value="FACT_SPT16_C"/>
</dbReference>
<evidence type="ECO:0000259" key="13">
    <source>
        <dbReference type="SMART" id="SM01287"/>
    </source>
</evidence>
<protein>
    <recommendedName>
        <fullName evidence="10">FACT complex subunit</fullName>
    </recommendedName>
</protein>
<feature type="domain" description="Histone chaperone RTT106/FACT complex subunit SPT16-like middle" evidence="13">
    <location>
        <begin position="246"/>
        <end position="336"/>
    </location>
</feature>
<evidence type="ECO:0000256" key="3">
    <source>
        <dbReference type="ARBA" id="ARBA00022705"/>
    </source>
</evidence>
<dbReference type="SMART" id="SM01287">
    <property type="entry name" value="Rtt106"/>
    <property type="match status" value="1"/>
</dbReference>
<evidence type="ECO:0000313" key="15">
    <source>
        <dbReference type="Proteomes" id="UP000054560"/>
    </source>
</evidence>
<evidence type="ECO:0000256" key="1">
    <source>
        <dbReference type="ARBA" id="ARBA00010779"/>
    </source>
</evidence>
<dbReference type="PANTHER" id="PTHR13980:SF15">
    <property type="entry name" value="FACT COMPLEX SUBUNIT SPT16"/>
    <property type="match status" value="1"/>
</dbReference>
<sequence>MVKNIAFTAVTDMANCGSLRINFATPAYVFKKDPMEHFSFAPTEAAWLKELTYRSSDNTNLENIHKQIKEMQKAHRLKLADKKEKENLVEQDALITCKGKPLARLTDLLVRPAFSKKRATGMLEAHENGFRYTVSGGMRLDILYDNIRHAFFQPCKHELIVLLHFHLKNPIMGPYAKKQKDIQLFAEVVDAHIDLGNRASNYGDRDEIEAEHRERQMRKKLDQAFYNFTQKVPEVKFEMPERKLGFNGVPGRSNVFMMPCSSALVSLVEQPPFVFPLEDVELVHLERVAFGNKNFDMVFVFKDYKKLPVRVSTIPSQNLDDIQRWLHETGMKFSEGPRPLNWATLMKLVLTNPRSFFDEEGGWAILEMDADGEDSEEVSDDDGDAAFEPSDNDLDEEESDDYSEDSEGSSEDYSGGEEEDSEEGLDWDELEEQARREDRRKDNPDEDSDNDRKRRRKSGGGGASSKKQRRR</sequence>
<dbReference type="EMBL" id="KQ241687">
    <property type="protein sequence ID" value="KNC85735.1"/>
    <property type="molecule type" value="Genomic_DNA"/>
</dbReference>
<dbReference type="AlphaFoldDB" id="A0A0L0G9Q6"/>
<dbReference type="InterPro" id="IPR013953">
    <property type="entry name" value="FACT_SPT16_M"/>
</dbReference>
<evidence type="ECO:0000313" key="14">
    <source>
        <dbReference type="EMBL" id="KNC85735.1"/>
    </source>
</evidence>
<keyword evidence="6" id="KW-0175">Coiled coil</keyword>
<evidence type="ECO:0000256" key="9">
    <source>
        <dbReference type="ARBA" id="ARBA00023242"/>
    </source>
</evidence>
<dbReference type="GO" id="GO:0006260">
    <property type="term" value="P:DNA replication"/>
    <property type="evidence" value="ECO:0007669"/>
    <property type="project" value="UniProtKB-KW"/>
</dbReference>
<dbReference type="GO" id="GO:0006281">
    <property type="term" value="P:DNA repair"/>
    <property type="evidence" value="ECO:0007669"/>
    <property type="project" value="UniProtKB-UniRule"/>
</dbReference>
<dbReference type="Pfam" id="PF08644">
    <property type="entry name" value="SPT16"/>
    <property type="match status" value="1"/>
</dbReference>
<dbReference type="GO" id="GO:0031491">
    <property type="term" value="F:nucleosome binding"/>
    <property type="evidence" value="ECO:0007669"/>
    <property type="project" value="TreeGrafter"/>
</dbReference>
<dbReference type="GO" id="GO:0006368">
    <property type="term" value="P:transcription elongation by RNA polymerase II"/>
    <property type="evidence" value="ECO:0007669"/>
    <property type="project" value="TreeGrafter"/>
</dbReference>
<comment type="subunit">
    <text evidence="10">Component of the FACT complex.</text>
</comment>
<dbReference type="InterPro" id="IPR011993">
    <property type="entry name" value="PH-like_dom_sf"/>
</dbReference>